<protein>
    <submittedName>
        <fullName evidence="1">Uncharacterized protein</fullName>
    </submittedName>
</protein>
<organism evidence="1 2">
    <name type="scientific">Halteria grandinella</name>
    <dbReference type="NCBI Taxonomy" id="5974"/>
    <lineage>
        <taxon>Eukaryota</taxon>
        <taxon>Sar</taxon>
        <taxon>Alveolata</taxon>
        <taxon>Ciliophora</taxon>
        <taxon>Intramacronucleata</taxon>
        <taxon>Spirotrichea</taxon>
        <taxon>Stichotrichia</taxon>
        <taxon>Sporadotrichida</taxon>
        <taxon>Halteriidae</taxon>
        <taxon>Halteria</taxon>
    </lineage>
</organism>
<accession>A0A8J8NBI1</accession>
<evidence type="ECO:0000313" key="2">
    <source>
        <dbReference type="Proteomes" id="UP000785679"/>
    </source>
</evidence>
<dbReference type="AlphaFoldDB" id="A0A8J8NBI1"/>
<reference evidence="1" key="1">
    <citation type="submission" date="2019-06" db="EMBL/GenBank/DDBJ databases">
        <authorList>
            <person name="Zheng W."/>
        </authorList>
    </citation>
    <scope>NUCLEOTIDE SEQUENCE</scope>
    <source>
        <strain evidence="1">QDHG01</strain>
    </source>
</reference>
<name>A0A8J8NBI1_HALGN</name>
<evidence type="ECO:0000313" key="1">
    <source>
        <dbReference type="EMBL" id="TNV71926.1"/>
    </source>
</evidence>
<dbReference type="EMBL" id="RRYP01025669">
    <property type="protein sequence ID" value="TNV71926.1"/>
    <property type="molecule type" value="Genomic_DNA"/>
</dbReference>
<sequence>MQGIVSPSIKIRETPILIIRVLLKGSNSLWTLQQTNAPSRKLKNHSGKVESIERYRLNRMARLDRDNYSPSQGNQ</sequence>
<keyword evidence="2" id="KW-1185">Reference proteome</keyword>
<comment type="caution">
    <text evidence="1">The sequence shown here is derived from an EMBL/GenBank/DDBJ whole genome shotgun (WGS) entry which is preliminary data.</text>
</comment>
<dbReference type="Proteomes" id="UP000785679">
    <property type="component" value="Unassembled WGS sequence"/>
</dbReference>
<proteinExistence type="predicted"/>
<gene>
    <name evidence="1" type="ORF">FGO68_gene4148</name>
</gene>